<dbReference type="Pfam" id="PF00990">
    <property type="entry name" value="GGDEF"/>
    <property type="match status" value="1"/>
</dbReference>
<dbReference type="NCBIfam" id="TIGR00254">
    <property type="entry name" value="GGDEF"/>
    <property type="match status" value="1"/>
</dbReference>
<sequence>MNAPERPTSIPVSRSTRSIPAELRPAFDDYVRQHCRSFLIAINLIAAAAYLSYAAVDAVIIPDVALLSLLMRVVLVAIGLCNIYLLFRFGQSTLLMDLLLPLHTLICTAAWFELLKHSQSPDIPTFIYASIAFIVLCNMGARVSFGGALACSLAISAVILASVVQLSPDDSRAALVFLLVYLPVLCLSLFISWTSTRNVRQAFLADVEVRRHQAELSTLNQCLEQLAATDALTCVGNRRAFDQRLAESWTMLQAHGRGFALLLVDIDYFKAFNDHFGHQAGDQCLQEVARSMVETLRHGQAQTFRYGGEEFAILLQVSNADELRSIAERLVDQVAELDIPHPHRPDAQERLTISVGVALSHDEGVQSPDDLVARCDRLLYLAKQLGRNQVCPAQA</sequence>
<dbReference type="FunFam" id="3.30.70.270:FF:000001">
    <property type="entry name" value="Diguanylate cyclase domain protein"/>
    <property type="match status" value="1"/>
</dbReference>
<feature type="transmembrane region" description="Helical" evidence="5">
    <location>
        <begin position="38"/>
        <end position="61"/>
    </location>
</feature>
<name>A0A1H2QQP8_9PSED</name>
<evidence type="ECO:0000313" key="8">
    <source>
        <dbReference type="Proteomes" id="UP000243778"/>
    </source>
</evidence>
<comment type="catalytic activity">
    <reaction evidence="4">
        <text>2 GTP = 3',3'-c-di-GMP + 2 diphosphate</text>
        <dbReference type="Rhea" id="RHEA:24898"/>
        <dbReference type="ChEBI" id="CHEBI:33019"/>
        <dbReference type="ChEBI" id="CHEBI:37565"/>
        <dbReference type="ChEBI" id="CHEBI:58805"/>
        <dbReference type="EC" id="2.7.7.65"/>
    </reaction>
</comment>
<keyword evidence="5" id="KW-0812">Transmembrane</keyword>
<feature type="transmembrane region" description="Helical" evidence="5">
    <location>
        <begin position="148"/>
        <end position="167"/>
    </location>
</feature>
<comment type="subcellular location">
    <subcellularLocation>
        <location evidence="2">Cell inner membrane</location>
    </subcellularLocation>
</comment>
<reference evidence="8" key="1">
    <citation type="submission" date="2016-10" db="EMBL/GenBank/DDBJ databases">
        <authorList>
            <person name="Varghese N."/>
            <person name="Submissions S."/>
        </authorList>
    </citation>
    <scope>NUCLEOTIDE SEQUENCE [LARGE SCALE GENOMIC DNA]</scope>
    <source>
        <strain evidence="8">NRRL B-59562</strain>
    </source>
</reference>
<evidence type="ECO:0000313" key="7">
    <source>
        <dbReference type="EMBL" id="SDW09461.1"/>
    </source>
</evidence>
<dbReference type="CDD" id="cd01949">
    <property type="entry name" value="GGDEF"/>
    <property type="match status" value="1"/>
</dbReference>
<dbReference type="GO" id="GO:0052621">
    <property type="term" value="F:diguanylate cyclase activity"/>
    <property type="evidence" value="ECO:0007669"/>
    <property type="project" value="UniProtKB-EC"/>
</dbReference>
<dbReference type="EMBL" id="FNNU01000001">
    <property type="protein sequence ID" value="SDW09461.1"/>
    <property type="molecule type" value="Genomic_DNA"/>
</dbReference>
<evidence type="ECO:0000256" key="4">
    <source>
        <dbReference type="ARBA" id="ARBA00034247"/>
    </source>
</evidence>
<dbReference type="SMART" id="SM00267">
    <property type="entry name" value="GGDEF"/>
    <property type="match status" value="1"/>
</dbReference>
<dbReference type="InterPro" id="IPR029787">
    <property type="entry name" value="Nucleotide_cyclase"/>
</dbReference>
<feature type="domain" description="GGDEF" evidence="6">
    <location>
        <begin position="257"/>
        <end position="395"/>
    </location>
</feature>
<proteinExistence type="predicted"/>
<dbReference type="InterPro" id="IPR050469">
    <property type="entry name" value="Diguanylate_Cyclase"/>
</dbReference>
<dbReference type="PANTHER" id="PTHR45138">
    <property type="entry name" value="REGULATORY COMPONENTS OF SENSORY TRANSDUCTION SYSTEM"/>
    <property type="match status" value="1"/>
</dbReference>
<keyword evidence="8" id="KW-1185">Reference proteome</keyword>
<evidence type="ECO:0000259" key="6">
    <source>
        <dbReference type="PROSITE" id="PS50887"/>
    </source>
</evidence>
<dbReference type="OrthoDB" id="9812260at2"/>
<dbReference type="Proteomes" id="UP000243778">
    <property type="component" value="Unassembled WGS sequence"/>
</dbReference>
<feature type="transmembrane region" description="Helical" evidence="5">
    <location>
        <begin position="67"/>
        <end position="87"/>
    </location>
</feature>
<accession>A0A1H2QQP8</accession>
<feature type="transmembrane region" description="Helical" evidence="5">
    <location>
        <begin position="173"/>
        <end position="193"/>
    </location>
</feature>
<dbReference type="GO" id="GO:0005886">
    <property type="term" value="C:plasma membrane"/>
    <property type="evidence" value="ECO:0007669"/>
    <property type="project" value="UniProtKB-SubCell"/>
</dbReference>
<feature type="transmembrane region" description="Helical" evidence="5">
    <location>
        <begin position="123"/>
        <end position="141"/>
    </location>
</feature>
<keyword evidence="5" id="KW-0472">Membrane</keyword>
<dbReference type="PROSITE" id="PS50887">
    <property type="entry name" value="GGDEF"/>
    <property type="match status" value="1"/>
</dbReference>
<keyword evidence="5" id="KW-1133">Transmembrane helix</keyword>
<dbReference type="RefSeq" id="WP_090223716.1">
    <property type="nucleotide sequence ID" value="NZ_FNNU01000001.1"/>
</dbReference>
<feature type="transmembrane region" description="Helical" evidence="5">
    <location>
        <begin position="94"/>
        <end position="111"/>
    </location>
</feature>
<dbReference type="AlphaFoldDB" id="A0A1H2QQP8"/>
<dbReference type="GO" id="GO:0043709">
    <property type="term" value="P:cell adhesion involved in single-species biofilm formation"/>
    <property type="evidence" value="ECO:0007669"/>
    <property type="project" value="TreeGrafter"/>
</dbReference>
<organism evidence="7 8">
    <name type="scientific">Pseudomonas kuykendallii</name>
    <dbReference type="NCBI Taxonomy" id="1007099"/>
    <lineage>
        <taxon>Bacteria</taxon>
        <taxon>Pseudomonadati</taxon>
        <taxon>Pseudomonadota</taxon>
        <taxon>Gammaproteobacteria</taxon>
        <taxon>Pseudomonadales</taxon>
        <taxon>Pseudomonadaceae</taxon>
        <taxon>Pseudomonas</taxon>
    </lineage>
</organism>
<dbReference type="EC" id="2.7.7.65" evidence="3"/>
<dbReference type="InterPro" id="IPR000160">
    <property type="entry name" value="GGDEF_dom"/>
</dbReference>
<dbReference type="Gene3D" id="3.30.70.270">
    <property type="match status" value="1"/>
</dbReference>
<evidence type="ECO:0000256" key="5">
    <source>
        <dbReference type="SAM" id="Phobius"/>
    </source>
</evidence>
<evidence type="ECO:0000256" key="3">
    <source>
        <dbReference type="ARBA" id="ARBA00012528"/>
    </source>
</evidence>
<dbReference type="PANTHER" id="PTHR45138:SF9">
    <property type="entry name" value="DIGUANYLATE CYCLASE DGCM-RELATED"/>
    <property type="match status" value="1"/>
</dbReference>
<gene>
    <name evidence="7" type="ORF">SAMN05216287_0124</name>
</gene>
<protein>
    <recommendedName>
        <fullName evidence="3">diguanylate cyclase</fullName>
        <ecNumber evidence="3">2.7.7.65</ecNumber>
    </recommendedName>
</protein>
<comment type="cofactor">
    <cofactor evidence="1">
        <name>Mg(2+)</name>
        <dbReference type="ChEBI" id="CHEBI:18420"/>
    </cofactor>
</comment>
<evidence type="ECO:0000256" key="2">
    <source>
        <dbReference type="ARBA" id="ARBA00004533"/>
    </source>
</evidence>
<dbReference type="STRING" id="1007099.SAMN05216287_0124"/>
<dbReference type="InterPro" id="IPR043128">
    <property type="entry name" value="Rev_trsase/Diguanyl_cyclase"/>
</dbReference>
<dbReference type="GO" id="GO:1902201">
    <property type="term" value="P:negative regulation of bacterial-type flagellum-dependent cell motility"/>
    <property type="evidence" value="ECO:0007669"/>
    <property type="project" value="TreeGrafter"/>
</dbReference>
<evidence type="ECO:0000256" key="1">
    <source>
        <dbReference type="ARBA" id="ARBA00001946"/>
    </source>
</evidence>
<dbReference type="SUPFAM" id="SSF55073">
    <property type="entry name" value="Nucleotide cyclase"/>
    <property type="match status" value="1"/>
</dbReference>